<feature type="repeat" description="ANK" evidence="3">
    <location>
        <begin position="127"/>
        <end position="159"/>
    </location>
</feature>
<comment type="caution">
    <text evidence="4">The sequence shown here is derived from an EMBL/GenBank/DDBJ whole genome shotgun (WGS) entry which is preliminary data.</text>
</comment>
<dbReference type="GO" id="GO:0051059">
    <property type="term" value="F:NF-kappaB binding"/>
    <property type="evidence" value="ECO:0007669"/>
    <property type="project" value="TreeGrafter"/>
</dbReference>
<reference evidence="4" key="1">
    <citation type="submission" date="2023-03" db="EMBL/GenBank/DDBJ databases">
        <title>Electrophorus voltai genome.</title>
        <authorList>
            <person name="Bian C."/>
        </authorList>
    </citation>
    <scope>NUCLEOTIDE SEQUENCE</scope>
    <source>
        <strain evidence="4">CB-2022</strain>
        <tissue evidence="4">Muscle</tissue>
    </source>
</reference>
<accession>A0AAD8ZAS8</accession>
<dbReference type="PANTHER" id="PTHR46680:SF3">
    <property type="entry name" value="NF-KAPPA-B INHIBITOR CACTUS"/>
    <property type="match status" value="1"/>
</dbReference>
<sequence length="367" mass="40372">DMKVLPLHLAASQKKTQSLKTLLDSGANPELCDQLGRNTLHLVIANWPSVSSNWIGPHSKFRSIMAIMQQQAEDCLHVLCEHGVNLNARLQSHRQQSALHLAVAHQAPSAIAILASRGASINATDHFGMTPLHMAAGTLQTEITSCLIQQGADVNRVVRQSGNSALHLAVQAATKKFCKTQDTDLSCVEELLVGGASPNVKNAAGCTPLHEACLGGREEVVDRLLQHGADLNKRTHLGENCLFLFLSQTSNLKSTGLLGKLLGLTSPLSVVDAKGNLPHVLKLPRYTTQKDQLVRLAQQPRDLLGICKVHMHQHYNESSRTFLKDRLPEKLYNFVFQQWDCPLDVELNETHETEEFVPLDFAPPLPY</sequence>
<dbReference type="Pfam" id="PF12796">
    <property type="entry name" value="Ank_2"/>
    <property type="match status" value="2"/>
</dbReference>
<dbReference type="GO" id="GO:0071356">
    <property type="term" value="P:cellular response to tumor necrosis factor"/>
    <property type="evidence" value="ECO:0007669"/>
    <property type="project" value="TreeGrafter"/>
</dbReference>
<gene>
    <name evidence="4" type="ORF">P4O66_010788</name>
</gene>
<dbReference type="PROSITE" id="PS50088">
    <property type="entry name" value="ANK_REPEAT"/>
    <property type="match status" value="5"/>
</dbReference>
<dbReference type="Proteomes" id="UP001239994">
    <property type="component" value="Unassembled WGS sequence"/>
</dbReference>
<dbReference type="InterPro" id="IPR036770">
    <property type="entry name" value="Ankyrin_rpt-contain_sf"/>
</dbReference>
<dbReference type="InterPro" id="IPR051070">
    <property type="entry name" value="NF-kappa-B_inhibitor"/>
</dbReference>
<name>A0AAD8ZAS8_9TELE</name>
<keyword evidence="2 3" id="KW-0040">ANK repeat</keyword>
<dbReference type="Pfam" id="PF00023">
    <property type="entry name" value="Ank"/>
    <property type="match status" value="1"/>
</dbReference>
<keyword evidence="1" id="KW-0677">Repeat</keyword>
<evidence type="ECO:0000313" key="5">
    <source>
        <dbReference type="Proteomes" id="UP001239994"/>
    </source>
</evidence>
<evidence type="ECO:0000256" key="2">
    <source>
        <dbReference type="ARBA" id="ARBA00023043"/>
    </source>
</evidence>
<evidence type="ECO:0008006" key="6">
    <source>
        <dbReference type="Google" id="ProtNLM"/>
    </source>
</evidence>
<organism evidence="4 5">
    <name type="scientific">Electrophorus voltai</name>
    <dbReference type="NCBI Taxonomy" id="2609070"/>
    <lineage>
        <taxon>Eukaryota</taxon>
        <taxon>Metazoa</taxon>
        <taxon>Chordata</taxon>
        <taxon>Craniata</taxon>
        <taxon>Vertebrata</taxon>
        <taxon>Euteleostomi</taxon>
        <taxon>Actinopterygii</taxon>
        <taxon>Neopterygii</taxon>
        <taxon>Teleostei</taxon>
        <taxon>Ostariophysi</taxon>
        <taxon>Gymnotiformes</taxon>
        <taxon>Gymnotoidei</taxon>
        <taxon>Gymnotidae</taxon>
        <taxon>Electrophorus</taxon>
    </lineage>
</organism>
<dbReference type="PRINTS" id="PR01415">
    <property type="entry name" value="ANKYRIN"/>
</dbReference>
<feature type="repeat" description="ANK" evidence="3">
    <location>
        <begin position="6"/>
        <end position="34"/>
    </location>
</feature>
<dbReference type="AlphaFoldDB" id="A0AAD8ZAS8"/>
<feature type="repeat" description="ANK" evidence="3">
    <location>
        <begin position="161"/>
        <end position="203"/>
    </location>
</feature>
<protein>
    <recommendedName>
        <fullName evidence="6">Ankyrin repeat domain 61</fullName>
    </recommendedName>
</protein>
<evidence type="ECO:0000313" key="4">
    <source>
        <dbReference type="EMBL" id="KAK1794531.1"/>
    </source>
</evidence>
<evidence type="ECO:0000256" key="3">
    <source>
        <dbReference type="PROSITE-ProRule" id="PRU00023"/>
    </source>
</evidence>
<feature type="non-terminal residue" evidence="4">
    <location>
        <position position="1"/>
    </location>
</feature>
<keyword evidence="5" id="KW-1185">Reference proteome</keyword>
<feature type="repeat" description="ANK" evidence="3">
    <location>
        <begin position="204"/>
        <end position="236"/>
    </location>
</feature>
<dbReference type="SMART" id="SM00248">
    <property type="entry name" value="ANK"/>
    <property type="match status" value="6"/>
</dbReference>
<dbReference type="Gene3D" id="1.25.40.20">
    <property type="entry name" value="Ankyrin repeat-containing domain"/>
    <property type="match status" value="3"/>
</dbReference>
<feature type="repeat" description="ANK" evidence="3">
    <location>
        <begin position="94"/>
        <end position="126"/>
    </location>
</feature>
<evidence type="ECO:0000256" key="1">
    <source>
        <dbReference type="ARBA" id="ARBA00022737"/>
    </source>
</evidence>
<dbReference type="EMBL" id="JAROKS010000017">
    <property type="protein sequence ID" value="KAK1794531.1"/>
    <property type="molecule type" value="Genomic_DNA"/>
</dbReference>
<dbReference type="PANTHER" id="PTHR46680">
    <property type="entry name" value="NF-KAPPA-B INHIBITOR ALPHA"/>
    <property type="match status" value="1"/>
</dbReference>
<dbReference type="PROSITE" id="PS50297">
    <property type="entry name" value="ANK_REP_REGION"/>
    <property type="match status" value="3"/>
</dbReference>
<dbReference type="SUPFAM" id="SSF48403">
    <property type="entry name" value="Ankyrin repeat"/>
    <property type="match status" value="1"/>
</dbReference>
<dbReference type="InterPro" id="IPR002110">
    <property type="entry name" value="Ankyrin_rpt"/>
</dbReference>
<dbReference type="GO" id="GO:0005829">
    <property type="term" value="C:cytosol"/>
    <property type="evidence" value="ECO:0007669"/>
    <property type="project" value="TreeGrafter"/>
</dbReference>
<proteinExistence type="predicted"/>